<sequence>MKGAWTHIVQHVRPKQEVQQINRLIANYEYQKSNPGHGPIEVSLHKPEDVILHKKREKLKQILEQKRKEEALLDEEIKLAQKQLEEKRNTELKKDIFGLQHRVIQFKYYLTISRFR</sequence>
<evidence type="ECO:0000313" key="3">
    <source>
        <dbReference type="RefSeq" id="XP_017300562.1"/>
    </source>
</evidence>
<proteinExistence type="predicted"/>
<protein>
    <submittedName>
        <fullName evidence="3">Uncharacterized protein LOC103511668</fullName>
    </submittedName>
</protein>
<dbReference type="PaxDb" id="121845-A0A1S4EEP0"/>
<evidence type="ECO:0000313" key="2">
    <source>
        <dbReference type="Proteomes" id="UP000079169"/>
    </source>
</evidence>
<dbReference type="GeneID" id="103511668"/>
<dbReference type="KEGG" id="dci:103511668"/>
<evidence type="ECO:0000256" key="1">
    <source>
        <dbReference type="SAM" id="Coils"/>
    </source>
</evidence>
<reference evidence="3" key="1">
    <citation type="submission" date="2025-08" db="UniProtKB">
        <authorList>
            <consortium name="RefSeq"/>
        </authorList>
    </citation>
    <scope>IDENTIFICATION</scope>
</reference>
<gene>
    <name evidence="3" type="primary">LOC103511668</name>
</gene>
<dbReference type="RefSeq" id="XP_017300562.1">
    <property type="nucleotide sequence ID" value="XM_017445073.2"/>
</dbReference>
<keyword evidence="2" id="KW-1185">Reference proteome</keyword>
<accession>A0A1S4EEP0</accession>
<feature type="coiled-coil region" evidence="1">
    <location>
        <begin position="52"/>
        <end position="90"/>
    </location>
</feature>
<organism evidence="2 3">
    <name type="scientific">Diaphorina citri</name>
    <name type="common">Asian citrus psyllid</name>
    <dbReference type="NCBI Taxonomy" id="121845"/>
    <lineage>
        <taxon>Eukaryota</taxon>
        <taxon>Metazoa</taxon>
        <taxon>Ecdysozoa</taxon>
        <taxon>Arthropoda</taxon>
        <taxon>Hexapoda</taxon>
        <taxon>Insecta</taxon>
        <taxon>Pterygota</taxon>
        <taxon>Neoptera</taxon>
        <taxon>Paraneoptera</taxon>
        <taxon>Hemiptera</taxon>
        <taxon>Sternorrhyncha</taxon>
        <taxon>Psylloidea</taxon>
        <taxon>Psyllidae</taxon>
        <taxon>Diaphorininae</taxon>
        <taxon>Diaphorina</taxon>
    </lineage>
</organism>
<name>A0A1S4EEP0_DIACI</name>
<dbReference type="Proteomes" id="UP000079169">
    <property type="component" value="Unplaced"/>
</dbReference>
<keyword evidence="1" id="KW-0175">Coiled coil</keyword>
<dbReference type="AlphaFoldDB" id="A0A1S4EEP0"/>